<evidence type="ECO:0000313" key="3">
    <source>
        <dbReference type="Proteomes" id="UP000037600"/>
    </source>
</evidence>
<reference evidence="2 3" key="1">
    <citation type="submission" date="2015-04" db="EMBL/GenBank/DDBJ databases">
        <title>Draft Genome Sequence of the Novel Agar-Digesting Marine Bacterium Q1.</title>
        <authorList>
            <person name="Li Y."/>
            <person name="Li D."/>
            <person name="Chen G."/>
            <person name="Du Z."/>
        </authorList>
    </citation>
    <scope>NUCLEOTIDE SEQUENCE [LARGE SCALE GENOMIC DNA]</scope>
    <source>
        <strain evidence="2 3">Q1</strain>
    </source>
</reference>
<accession>A0A0J8JLZ0</accession>
<sequence>MFNQFARILVSLSYIVVCYCFADTPTGAIASAKFNLGHTDNLLKTQEQLKTRYSELAANVQLRGQWRVMSIETGLNLNKTQFSESEQDNTEEKQVYLGFNWQADVQHGFSANLGYSDSDEFRGEGISKNDPEVLSTPDHYTFSNHALSYRYNPASEKGMIVRSSIGATSKEYESSRKIALDNNLDIKVANLDLGYQWRDGRFFYFHLAQNKYEFIDAAVRNNTSKIYALGLNWQATAITGFDFKLGQEITTEAITSAEKESEYWSLTASWAPKTYSIFYLTSASQQSNSLYLDLALQLNREIKFSWQHTWANQMKTTLGYSRGNLKQLTNDQLEKNTQLNMALSYQVNRLLDIELDYGYEKNIDSLDRFDYRQNVYGLNLIVKLGS</sequence>
<evidence type="ECO:0000313" key="2">
    <source>
        <dbReference type="EMBL" id="KMT65581.1"/>
    </source>
</evidence>
<dbReference type="STRING" id="1513271.XM47_07725"/>
<keyword evidence="3" id="KW-1185">Reference proteome</keyword>
<dbReference type="Proteomes" id="UP000037600">
    <property type="component" value="Unassembled WGS sequence"/>
</dbReference>
<dbReference type="EMBL" id="LAZL01000010">
    <property type="protein sequence ID" value="KMT65581.1"/>
    <property type="molecule type" value="Genomic_DNA"/>
</dbReference>
<dbReference type="OrthoDB" id="9153755at2"/>
<comment type="caution">
    <text evidence="2">The sequence shown here is derived from an EMBL/GenBank/DDBJ whole genome shotgun (WGS) entry which is preliminary data.</text>
</comment>
<feature type="chain" id="PRO_5005301295" evidence="1">
    <location>
        <begin position="23"/>
        <end position="386"/>
    </location>
</feature>
<keyword evidence="1" id="KW-0732">Signal</keyword>
<dbReference type="AlphaFoldDB" id="A0A0J8JLZ0"/>
<dbReference type="RefSeq" id="WP_048691362.1">
    <property type="nucleotide sequence ID" value="NZ_KQ130487.1"/>
</dbReference>
<protein>
    <submittedName>
        <fullName evidence="2">Uncharacterized protein</fullName>
    </submittedName>
</protein>
<proteinExistence type="predicted"/>
<gene>
    <name evidence="2" type="ORF">XM47_07725</name>
</gene>
<name>A0A0J8JLZ0_9ALTE</name>
<feature type="signal peptide" evidence="1">
    <location>
        <begin position="1"/>
        <end position="22"/>
    </location>
</feature>
<evidence type="ECO:0000256" key="1">
    <source>
        <dbReference type="SAM" id="SignalP"/>
    </source>
</evidence>
<organism evidence="2 3">
    <name type="scientific">Catenovulum maritimum</name>
    <dbReference type="NCBI Taxonomy" id="1513271"/>
    <lineage>
        <taxon>Bacteria</taxon>
        <taxon>Pseudomonadati</taxon>
        <taxon>Pseudomonadota</taxon>
        <taxon>Gammaproteobacteria</taxon>
        <taxon>Alteromonadales</taxon>
        <taxon>Alteromonadaceae</taxon>
        <taxon>Catenovulum</taxon>
    </lineage>
</organism>